<comment type="caution">
    <text evidence="1">The sequence shown here is derived from an EMBL/GenBank/DDBJ whole genome shotgun (WGS) entry which is preliminary data.</text>
</comment>
<name>A0AB38P3W5_9ENTR</name>
<dbReference type="EMBL" id="QGAL01000003">
    <property type="protein sequence ID" value="TKK18955.1"/>
    <property type="molecule type" value="Genomic_DNA"/>
</dbReference>
<accession>A0AB38P3W5</accession>
<proteinExistence type="predicted"/>
<dbReference type="RefSeq" id="WP_137272658.1">
    <property type="nucleotide sequence ID" value="NZ_QGAL01000003.1"/>
</dbReference>
<gene>
    <name evidence="1" type="ORF">EcCFBP13530_11465</name>
</gene>
<organism evidence="1 2">
    <name type="scientific">Enterobacter cancerogenus</name>
    <dbReference type="NCBI Taxonomy" id="69218"/>
    <lineage>
        <taxon>Bacteria</taxon>
        <taxon>Pseudomonadati</taxon>
        <taxon>Pseudomonadota</taxon>
        <taxon>Gammaproteobacteria</taxon>
        <taxon>Enterobacterales</taxon>
        <taxon>Enterobacteriaceae</taxon>
        <taxon>Enterobacter</taxon>
        <taxon>Enterobacter cloacae complex</taxon>
    </lineage>
</organism>
<dbReference type="Pfam" id="PF13289">
    <property type="entry name" value="SIR2_2"/>
    <property type="match status" value="1"/>
</dbReference>
<dbReference type="AlphaFoldDB" id="A0AB38P3W5"/>
<protein>
    <submittedName>
        <fullName evidence="1">SIR2 family protein</fullName>
    </submittedName>
</protein>
<reference evidence="1 2" key="1">
    <citation type="journal article" date="2019" name="Sci. Rep.">
        <title>Differences in resource use lead to coexistence of seed-transmitted microbial populations.</title>
        <authorList>
            <person name="Torres-Cortes G."/>
            <person name="Garcia B.J."/>
            <person name="Compant S."/>
            <person name="Rezki S."/>
            <person name="Jones P."/>
            <person name="Preveaux A."/>
            <person name="Briand M."/>
            <person name="Roulet A."/>
            <person name="Bouchez O."/>
            <person name="Jacobson D."/>
            <person name="Barret M."/>
        </authorList>
    </citation>
    <scope>NUCLEOTIDE SEQUENCE [LARGE SCALE GENOMIC DNA]</scope>
    <source>
        <strain evidence="1 2">CFBP13530</strain>
    </source>
</reference>
<dbReference type="Proteomes" id="UP000306327">
    <property type="component" value="Unassembled WGS sequence"/>
</dbReference>
<evidence type="ECO:0000313" key="2">
    <source>
        <dbReference type="Proteomes" id="UP000306327"/>
    </source>
</evidence>
<sequence>MSCLDQLSSENKKSLLSSVFSKSYFLWIGSGFSYNFGYPSWGAVLEEIAKRIEYPLKLDSSQPLRAAELLLSYAMSESTINEYDFNSLVARTIIDLKTETKEPRWLKRFKLFAPNTIVTTNWDEVLEETFEHMANKIVRKDPFPKVSTKGKNIFKIHGDVGKPDSIVITQSQYFSFQREDTYLSRKIYTLFSEMSPIFIGYSLTDPNIGFLYEEALAHLHGKNPPAFMVIHPDANPLTFEETKYLFKSKNIHLIKATIEDFLADLSQEYKSFKESPHRFNLEHEHVLPKIKIVMDTVTKGKKNKKAELEALCPQRTASWAVTKAIIDILKKPILYIQFGGKLLSPDNIIPYREFDALVNVVITLSNNHGYPDELIRQDFHASVVRMCIETEGVWDFNYAEVPFSNILRISPSSGTESFDKKISHIIEIMRWSSPSEIGKCWATWNVFKEKQDWISHSDIVGILSKLETDGDLEYQPRDKKWLNILKKCPHATAADIKRIDTLITPA</sequence>
<evidence type="ECO:0000313" key="1">
    <source>
        <dbReference type="EMBL" id="TKK18955.1"/>
    </source>
</evidence>